<evidence type="ECO:0000256" key="4">
    <source>
        <dbReference type="SAM" id="Coils"/>
    </source>
</evidence>
<keyword evidence="3 7" id="KW-0067">ATP-binding</keyword>
<feature type="domain" description="ABC transporter" evidence="6">
    <location>
        <begin position="4"/>
        <end position="263"/>
    </location>
</feature>
<dbReference type="EMBL" id="FQZV01000004">
    <property type="protein sequence ID" value="SHI64057.1"/>
    <property type="molecule type" value="Genomic_DNA"/>
</dbReference>
<dbReference type="InterPro" id="IPR017871">
    <property type="entry name" value="ABC_transporter-like_CS"/>
</dbReference>
<dbReference type="SMART" id="SM00382">
    <property type="entry name" value="AAA"/>
    <property type="match status" value="2"/>
</dbReference>
<dbReference type="InterPro" id="IPR037118">
    <property type="entry name" value="Val-tRNA_synth_C_sf"/>
</dbReference>
<reference evidence="8" key="1">
    <citation type="submission" date="2016-11" db="EMBL/GenBank/DDBJ databases">
        <authorList>
            <person name="Varghese N."/>
            <person name="Submissions S."/>
        </authorList>
    </citation>
    <scope>NUCLEOTIDE SEQUENCE [LARGE SCALE GENOMIC DNA]</scope>
    <source>
        <strain evidence="8">DSM 17957</strain>
    </source>
</reference>
<organism evidence="7 8">
    <name type="scientific">Geosporobacter subterraneus DSM 17957</name>
    <dbReference type="NCBI Taxonomy" id="1121919"/>
    <lineage>
        <taxon>Bacteria</taxon>
        <taxon>Bacillati</taxon>
        <taxon>Bacillota</taxon>
        <taxon>Clostridia</taxon>
        <taxon>Peptostreptococcales</taxon>
        <taxon>Thermotaleaceae</taxon>
        <taxon>Geosporobacter</taxon>
    </lineage>
</organism>
<dbReference type="PANTHER" id="PTHR42855:SF2">
    <property type="entry name" value="DRUG RESISTANCE ABC TRANSPORTER,ATP-BINDING PROTEIN"/>
    <property type="match status" value="1"/>
</dbReference>
<dbReference type="AlphaFoldDB" id="A0A1M6CSR2"/>
<sequence>MIVLSCNNLTKSFGIDTVLENISFSINAGEKIGLIGVNGAGKTTLFRILTGQYGYDQGEFFISKSLTIGHLEQSAPLNPEYTIFQETLEVFRSLIEMEAELRQLEHQIAQQGQLSNSNSLNQLMNHYARLSEEFQQKNGYGYPSEIRGVLKGLGFTEEEFEQPIFQLSGGQKTRVNLAKLLLTKPNLLLLDEPTNHLDIEAVEWLEGYLRTYAGTVLLISHDRYFIDEVVNKIYELENRSLTIYHGNYSYYSEKKLQVYEQQLKEYTEQQKEIEKQEEIIRRFKQHGTEKLAKRAQSREKRLAHIERIEKPLLLYKKAKIRFETRISSGEDVLQVSNLSKSFGDALLFQNVSFEIYKGERVGLIGPNGIGKSTLFKILLNRLPYDTGLIRIGHNVILGYYDQEQSDLDQKSTVIDEIWKENIHFTQTEVRTLLGSFLFSGDDVQKDISALSGGEKSRVALLKLMLSKANFLLMDEPTNHLDISSKEVLEEALLHYNGTLFLISHDRYFLNRVTTKILELSHNGVQQYLGNYKYYQEKKKELMEPQEPEITVQKTKTQIKDERRKEKEKQQEERRVKKARESIEEQISLLEERITDLEQQMCQEEVYANPQLSRQIHEESSALRQQLEDLYAQWEEYLN</sequence>
<dbReference type="STRING" id="1121919.SAMN02745975_00317"/>
<dbReference type="Gene3D" id="3.40.50.300">
    <property type="entry name" value="P-loop containing nucleotide triphosphate hydrolases"/>
    <property type="match status" value="2"/>
</dbReference>
<feature type="compositionally biased region" description="Basic and acidic residues" evidence="5">
    <location>
        <begin position="557"/>
        <end position="577"/>
    </location>
</feature>
<evidence type="ECO:0000256" key="2">
    <source>
        <dbReference type="ARBA" id="ARBA00022741"/>
    </source>
</evidence>
<dbReference type="InterPro" id="IPR032524">
    <property type="entry name" value="ABC_tran_C"/>
</dbReference>
<evidence type="ECO:0000256" key="5">
    <source>
        <dbReference type="SAM" id="MobiDB-lite"/>
    </source>
</evidence>
<feature type="region of interest" description="Disordered" evidence="5">
    <location>
        <begin position="551"/>
        <end position="577"/>
    </location>
</feature>
<gene>
    <name evidence="7" type="ORF">SAMN02745975_00317</name>
</gene>
<keyword evidence="2" id="KW-0547">Nucleotide-binding</keyword>
<keyword evidence="8" id="KW-1185">Reference proteome</keyword>
<dbReference type="CDD" id="cd03221">
    <property type="entry name" value="ABCF_EF-3"/>
    <property type="match status" value="2"/>
</dbReference>
<dbReference type="InterPro" id="IPR032781">
    <property type="entry name" value="ABC_tran_Xtn"/>
</dbReference>
<accession>A0A1M6CSR2</accession>
<dbReference type="InterPro" id="IPR051309">
    <property type="entry name" value="ABCF_ATPase"/>
</dbReference>
<dbReference type="PROSITE" id="PS00211">
    <property type="entry name" value="ABC_TRANSPORTER_1"/>
    <property type="match status" value="2"/>
</dbReference>
<feature type="domain" description="ABC transporter" evidence="6">
    <location>
        <begin position="333"/>
        <end position="546"/>
    </location>
</feature>
<dbReference type="FunFam" id="3.40.50.300:FF:000309">
    <property type="entry name" value="ABC transporter ATP-binding protein"/>
    <property type="match status" value="1"/>
</dbReference>
<protein>
    <submittedName>
        <fullName evidence="7">ATP-binding cassette, subfamily F, member 3</fullName>
    </submittedName>
</protein>
<dbReference type="OrthoDB" id="9801441at2"/>
<dbReference type="FunFam" id="3.40.50.300:FF:000011">
    <property type="entry name" value="Putative ABC transporter ATP-binding component"/>
    <property type="match status" value="1"/>
</dbReference>
<evidence type="ECO:0000259" key="6">
    <source>
        <dbReference type="PROSITE" id="PS50893"/>
    </source>
</evidence>
<dbReference type="Proteomes" id="UP000184536">
    <property type="component" value="Unassembled WGS sequence"/>
</dbReference>
<dbReference type="InterPro" id="IPR027417">
    <property type="entry name" value="P-loop_NTPase"/>
</dbReference>
<dbReference type="GO" id="GO:0016887">
    <property type="term" value="F:ATP hydrolysis activity"/>
    <property type="evidence" value="ECO:0007669"/>
    <property type="project" value="InterPro"/>
</dbReference>
<keyword evidence="4" id="KW-0175">Coiled coil</keyword>
<dbReference type="Pfam" id="PF00005">
    <property type="entry name" value="ABC_tran"/>
    <property type="match status" value="2"/>
</dbReference>
<dbReference type="InterPro" id="IPR003593">
    <property type="entry name" value="AAA+_ATPase"/>
</dbReference>
<evidence type="ECO:0000313" key="8">
    <source>
        <dbReference type="Proteomes" id="UP000184536"/>
    </source>
</evidence>
<dbReference type="SUPFAM" id="SSF52540">
    <property type="entry name" value="P-loop containing nucleoside triphosphate hydrolases"/>
    <property type="match status" value="2"/>
</dbReference>
<dbReference type="GO" id="GO:0003677">
    <property type="term" value="F:DNA binding"/>
    <property type="evidence" value="ECO:0007669"/>
    <property type="project" value="InterPro"/>
</dbReference>
<evidence type="ECO:0000256" key="3">
    <source>
        <dbReference type="ARBA" id="ARBA00022840"/>
    </source>
</evidence>
<evidence type="ECO:0000256" key="1">
    <source>
        <dbReference type="ARBA" id="ARBA00022737"/>
    </source>
</evidence>
<dbReference type="RefSeq" id="WP_110939617.1">
    <property type="nucleotide sequence ID" value="NZ_FQZV01000004.1"/>
</dbReference>
<keyword evidence="1" id="KW-0677">Repeat</keyword>
<dbReference type="Pfam" id="PF12848">
    <property type="entry name" value="ABC_tran_Xtn"/>
    <property type="match status" value="1"/>
</dbReference>
<dbReference type="InterPro" id="IPR003439">
    <property type="entry name" value="ABC_transporter-like_ATP-bd"/>
</dbReference>
<feature type="coiled-coil region" evidence="4">
    <location>
        <begin position="256"/>
        <end position="286"/>
    </location>
</feature>
<dbReference type="GO" id="GO:0005524">
    <property type="term" value="F:ATP binding"/>
    <property type="evidence" value="ECO:0007669"/>
    <property type="project" value="UniProtKB-KW"/>
</dbReference>
<dbReference type="Gene3D" id="1.10.287.380">
    <property type="entry name" value="Valyl-tRNA synthetase, C-terminal domain"/>
    <property type="match status" value="1"/>
</dbReference>
<dbReference type="PROSITE" id="PS50893">
    <property type="entry name" value="ABC_TRANSPORTER_2"/>
    <property type="match status" value="2"/>
</dbReference>
<name>A0A1M6CSR2_9FIRM</name>
<dbReference type="PANTHER" id="PTHR42855">
    <property type="entry name" value="ABC TRANSPORTER ATP-BINDING SUBUNIT"/>
    <property type="match status" value="1"/>
</dbReference>
<proteinExistence type="predicted"/>
<dbReference type="Pfam" id="PF16326">
    <property type="entry name" value="ABC_tran_CTD"/>
    <property type="match status" value="1"/>
</dbReference>
<evidence type="ECO:0000313" key="7">
    <source>
        <dbReference type="EMBL" id="SHI64057.1"/>
    </source>
</evidence>